<comment type="caution">
    <text evidence="4">The sequence shown here is derived from an EMBL/GenBank/DDBJ whole genome shotgun (WGS) entry which is preliminary data.</text>
</comment>
<dbReference type="PROSITE" id="PS50110">
    <property type="entry name" value="RESPONSE_REGULATORY"/>
    <property type="match status" value="1"/>
</dbReference>
<proteinExistence type="predicted"/>
<dbReference type="SUPFAM" id="SSF52172">
    <property type="entry name" value="CheY-like"/>
    <property type="match status" value="1"/>
</dbReference>
<dbReference type="RefSeq" id="WP_263845071.1">
    <property type="nucleotide sequence ID" value="NZ_JALIEB010000010.1"/>
</dbReference>
<dbReference type="Pfam" id="PF00072">
    <property type="entry name" value="Response_reg"/>
    <property type="match status" value="1"/>
</dbReference>
<dbReference type="Gene3D" id="3.40.50.2300">
    <property type="match status" value="1"/>
</dbReference>
<feature type="modified residue" description="4-aspartylphosphate" evidence="2">
    <location>
        <position position="52"/>
    </location>
</feature>
<accession>A0ABT3BGN7</accession>
<dbReference type="PANTHER" id="PTHR44591:SF3">
    <property type="entry name" value="RESPONSE REGULATORY DOMAIN-CONTAINING PROTEIN"/>
    <property type="match status" value="1"/>
</dbReference>
<evidence type="ECO:0000259" key="3">
    <source>
        <dbReference type="PROSITE" id="PS50110"/>
    </source>
</evidence>
<dbReference type="InterPro" id="IPR001789">
    <property type="entry name" value="Sig_transdc_resp-reg_receiver"/>
</dbReference>
<dbReference type="InterPro" id="IPR011006">
    <property type="entry name" value="CheY-like_superfamily"/>
</dbReference>
<organism evidence="4 5">
    <name type="scientific">Roseobacter sinensis</name>
    <dbReference type="NCBI Taxonomy" id="2931391"/>
    <lineage>
        <taxon>Bacteria</taxon>
        <taxon>Pseudomonadati</taxon>
        <taxon>Pseudomonadota</taxon>
        <taxon>Alphaproteobacteria</taxon>
        <taxon>Rhodobacterales</taxon>
        <taxon>Roseobacteraceae</taxon>
        <taxon>Roseobacter</taxon>
    </lineage>
</organism>
<name>A0ABT3BGN7_9RHOB</name>
<dbReference type="PANTHER" id="PTHR44591">
    <property type="entry name" value="STRESS RESPONSE REGULATOR PROTEIN 1"/>
    <property type="match status" value="1"/>
</dbReference>
<evidence type="ECO:0000256" key="2">
    <source>
        <dbReference type="PROSITE-ProRule" id="PRU00169"/>
    </source>
</evidence>
<feature type="domain" description="Response regulatory" evidence="3">
    <location>
        <begin position="3"/>
        <end position="133"/>
    </location>
</feature>
<keyword evidence="5" id="KW-1185">Reference proteome</keyword>
<protein>
    <submittedName>
        <fullName evidence="4">Response regulator</fullName>
    </submittedName>
</protein>
<dbReference type="Proteomes" id="UP001208690">
    <property type="component" value="Unassembled WGS sequence"/>
</dbReference>
<evidence type="ECO:0000256" key="1">
    <source>
        <dbReference type="ARBA" id="ARBA00022553"/>
    </source>
</evidence>
<evidence type="ECO:0000313" key="4">
    <source>
        <dbReference type="EMBL" id="MCV3272751.1"/>
    </source>
</evidence>
<dbReference type="SMART" id="SM00448">
    <property type="entry name" value="REC"/>
    <property type="match status" value="1"/>
</dbReference>
<evidence type="ECO:0000313" key="5">
    <source>
        <dbReference type="Proteomes" id="UP001208690"/>
    </source>
</evidence>
<keyword evidence="1 2" id="KW-0597">Phosphoprotein</keyword>
<gene>
    <name evidence="4" type="ORF">MUB52_15060</name>
</gene>
<dbReference type="EMBL" id="JALIEB010000010">
    <property type="protein sequence ID" value="MCV3272751.1"/>
    <property type="molecule type" value="Genomic_DNA"/>
</dbReference>
<reference evidence="4 5" key="1">
    <citation type="submission" date="2022-04" db="EMBL/GenBank/DDBJ databases">
        <title>Roseobacter sp. WL0113 is a bacterium isolated from neritic sediment.</title>
        <authorList>
            <person name="Wang L."/>
            <person name="He W."/>
            <person name="Zhang D.-F."/>
        </authorList>
    </citation>
    <scope>NUCLEOTIDE SEQUENCE [LARGE SCALE GENOMIC DNA]</scope>
    <source>
        <strain evidence="4 5">WL0113</strain>
    </source>
</reference>
<sequence length="146" mass="16077">MTRVLLLEDDFSLSFNIKALLTEHGMDVDVRTVASDAIKCFESETYDLVIVDLIIYEDERPSTDGGVILISWLKSPAQKNEALRAIPILCVSGATKQPGLYHLLDMARSLGADACLEKPFNDVQLIDTVSRLIEGRPVDGPTSRLS</sequence>
<dbReference type="InterPro" id="IPR050595">
    <property type="entry name" value="Bact_response_regulator"/>
</dbReference>